<dbReference type="PANTHER" id="PTHR42844:SF1">
    <property type="entry name" value="DIHYDRONEOPTERIN ALDOLASE 1-RELATED"/>
    <property type="match status" value="1"/>
</dbReference>
<dbReference type="Gene3D" id="3.30.1130.10">
    <property type="match status" value="1"/>
</dbReference>
<evidence type="ECO:0000313" key="8">
    <source>
        <dbReference type="EMBL" id="AZS31171.1"/>
    </source>
</evidence>
<dbReference type="AlphaFoldDB" id="A0A3Q9IQB9"/>
<comment type="function">
    <text evidence="6">Catalyzes the conversion of 7,8-dihydroneopterin to 6-hydroxymethyl-7,8-dihydropterin.</text>
</comment>
<dbReference type="GO" id="GO:0004150">
    <property type="term" value="F:dihydroneopterin aldolase activity"/>
    <property type="evidence" value="ECO:0007669"/>
    <property type="project" value="UniProtKB-UniRule"/>
</dbReference>
<dbReference type="SMART" id="SM00905">
    <property type="entry name" value="FolB"/>
    <property type="match status" value="1"/>
</dbReference>
<dbReference type="SUPFAM" id="SSF55620">
    <property type="entry name" value="Tetrahydrobiopterin biosynthesis enzymes-like"/>
    <property type="match status" value="1"/>
</dbReference>
<dbReference type="InterPro" id="IPR006156">
    <property type="entry name" value="Dihydroneopterin_aldolase"/>
</dbReference>
<comment type="similarity">
    <text evidence="3 6">Belongs to the DHNA family.</text>
</comment>
<dbReference type="OrthoDB" id="9803748at2"/>
<dbReference type="Proteomes" id="UP000270673">
    <property type="component" value="Chromosome"/>
</dbReference>
<evidence type="ECO:0000313" key="9">
    <source>
        <dbReference type="Proteomes" id="UP000270673"/>
    </source>
</evidence>
<dbReference type="RefSeq" id="WP_106481565.1">
    <property type="nucleotide sequence ID" value="NZ_CP032819.1"/>
</dbReference>
<name>A0A3Q9IQB9_9BACT</name>
<dbReference type="Pfam" id="PF02152">
    <property type="entry name" value="FolB"/>
    <property type="match status" value="1"/>
</dbReference>
<evidence type="ECO:0000256" key="2">
    <source>
        <dbReference type="ARBA" id="ARBA00005013"/>
    </source>
</evidence>
<sequence length="117" mass="13072">MNGIIEIEGMEFFAFHGCYETERVVGNKFMVYARIETDCTKAAQTDNIEDALNYLTAYEVIAKEMMITSHLLEHVAQRMINALYNAFPQISHVTIKVSKLNPPLGGKIAATSVTLSK</sequence>
<evidence type="ECO:0000259" key="7">
    <source>
        <dbReference type="SMART" id="SM00905"/>
    </source>
</evidence>
<dbReference type="InterPro" id="IPR043133">
    <property type="entry name" value="GTP-CH-I_C/QueF"/>
</dbReference>
<dbReference type="GO" id="GO:0046654">
    <property type="term" value="P:tetrahydrofolate biosynthetic process"/>
    <property type="evidence" value="ECO:0007669"/>
    <property type="project" value="UniProtKB-UniRule"/>
</dbReference>
<accession>A0A3Q9IQB9</accession>
<dbReference type="InterPro" id="IPR006157">
    <property type="entry name" value="FolB_dom"/>
</dbReference>
<dbReference type="EMBL" id="CP032819">
    <property type="protein sequence ID" value="AZS31171.1"/>
    <property type="molecule type" value="Genomic_DNA"/>
</dbReference>
<evidence type="ECO:0000256" key="4">
    <source>
        <dbReference type="ARBA" id="ARBA00022909"/>
    </source>
</evidence>
<comment type="pathway">
    <text evidence="2 6">Cofactor biosynthesis; tetrahydrofolate biosynthesis; 2-amino-4-hydroxy-6-hydroxymethyl-7,8-dihydropteridine diphosphate from 7,8-dihydroneopterin triphosphate: step 3/4.</text>
</comment>
<protein>
    <recommendedName>
        <fullName evidence="6">7,8-dihydroneopterin aldolase</fullName>
        <ecNumber evidence="6">4.1.2.25</ecNumber>
    </recommendedName>
</protein>
<dbReference type="KEGG" id="buy:D8S85_17495"/>
<feature type="domain" description="Dihydroneopterin aldolase/epimerase" evidence="7">
    <location>
        <begin position="5"/>
        <end position="117"/>
    </location>
</feature>
<dbReference type="PANTHER" id="PTHR42844">
    <property type="entry name" value="DIHYDRONEOPTERIN ALDOLASE 1-RELATED"/>
    <property type="match status" value="1"/>
</dbReference>
<comment type="catalytic activity">
    <reaction evidence="1 6">
        <text>7,8-dihydroneopterin = 6-hydroxymethyl-7,8-dihydropterin + glycolaldehyde</text>
        <dbReference type="Rhea" id="RHEA:10540"/>
        <dbReference type="ChEBI" id="CHEBI:17001"/>
        <dbReference type="ChEBI" id="CHEBI:17071"/>
        <dbReference type="ChEBI" id="CHEBI:44841"/>
        <dbReference type="EC" id="4.1.2.25"/>
    </reaction>
</comment>
<evidence type="ECO:0000256" key="6">
    <source>
        <dbReference type="RuleBase" id="RU362079"/>
    </source>
</evidence>
<gene>
    <name evidence="8" type="primary">folB</name>
    <name evidence="8" type="ORF">D8S85_17495</name>
</gene>
<reference evidence="8 9" key="1">
    <citation type="submission" date="2018-10" db="EMBL/GenBank/DDBJ databases">
        <title>Butyricimonas faecalis sp. nov., isolated from human faeces and emended description of the genus Butyricimonas.</title>
        <authorList>
            <person name="Le Roy T."/>
            <person name="Van der Smissen P."/>
            <person name="Paquot A."/>
            <person name="Delzenne N."/>
            <person name="Muccioli G."/>
            <person name="Collet J.-F."/>
            <person name="Cani P.D."/>
        </authorList>
    </citation>
    <scope>NUCLEOTIDE SEQUENCE [LARGE SCALE GENOMIC DNA]</scope>
    <source>
        <strain evidence="8 9">H184</strain>
    </source>
</reference>
<dbReference type="GO" id="GO:0046656">
    <property type="term" value="P:folic acid biosynthetic process"/>
    <property type="evidence" value="ECO:0007669"/>
    <property type="project" value="UniProtKB-UniRule"/>
</dbReference>
<dbReference type="NCBIfam" id="TIGR00525">
    <property type="entry name" value="folB"/>
    <property type="match status" value="1"/>
</dbReference>
<dbReference type="UniPathway" id="UPA00077">
    <property type="reaction ID" value="UER00154"/>
</dbReference>
<keyword evidence="5 6" id="KW-0456">Lyase</keyword>
<keyword evidence="9" id="KW-1185">Reference proteome</keyword>
<evidence type="ECO:0000256" key="1">
    <source>
        <dbReference type="ARBA" id="ARBA00001353"/>
    </source>
</evidence>
<dbReference type="EC" id="4.1.2.25" evidence="6"/>
<keyword evidence="4 6" id="KW-0289">Folate biosynthesis</keyword>
<proteinExistence type="inferred from homology"/>
<organism evidence="8 9">
    <name type="scientific">Butyricimonas faecalis</name>
    <dbReference type="NCBI Taxonomy" id="2093856"/>
    <lineage>
        <taxon>Bacteria</taxon>
        <taxon>Pseudomonadati</taxon>
        <taxon>Bacteroidota</taxon>
        <taxon>Bacteroidia</taxon>
        <taxon>Bacteroidales</taxon>
        <taxon>Odoribacteraceae</taxon>
        <taxon>Butyricimonas</taxon>
    </lineage>
</organism>
<evidence type="ECO:0000256" key="5">
    <source>
        <dbReference type="ARBA" id="ARBA00023239"/>
    </source>
</evidence>
<dbReference type="NCBIfam" id="TIGR00526">
    <property type="entry name" value="folB_dom"/>
    <property type="match status" value="1"/>
</dbReference>
<dbReference type="GO" id="GO:0005737">
    <property type="term" value="C:cytoplasm"/>
    <property type="evidence" value="ECO:0007669"/>
    <property type="project" value="TreeGrafter"/>
</dbReference>
<evidence type="ECO:0000256" key="3">
    <source>
        <dbReference type="ARBA" id="ARBA00005708"/>
    </source>
</evidence>